<dbReference type="EMBL" id="KY774314">
    <property type="protein sequence ID" value="ART31181.1"/>
    <property type="molecule type" value="Genomic_DNA"/>
</dbReference>
<reference evidence="1" key="1">
    <citation type="submission" date="2017-03" db="EMBL/GenBank/DDBJ databases">
        <title>The mitochondrial genome of the carnivorous plant Utricularia reniformis (Lentibulariaceae): structure, comparative analysis and evolutionary landmarks.</title>
        <authorList>
            <person name="Silva S.R."/>
            <person name="Alvarenga D.O."/>
            <person name="Michael T.P."/>
            <person name="Miranda V.F.O."/>
            <person name="Varani A.M."/>
        </authorList>
    </citation>
    <scope>NUCLEOTIDE SEQUENCE</scope>
</reference>
<keyword evidence="1" id="KW-0496">Mitochondrion</keyword>
<sequence length="67" mass="7601">MLNESVNSFPRATSAHFTDLLSDLVTRLITIFKLPLILGRFTILSWGQRDCLLACRIAFLTSQYSHS</sequence>
<accession>A0A1Y0B1B7</accession>
<gene>
    <name evidence="1" type="ORF">AEK19_MT0955</name>
</gene>
<proteinExistence type="predicted"/>
<protein>
    <submittedName>
        <fullName evidence="1">Uncharacterized protein</fullName>
    </submittedName>
</protein>
<organism evidence="1">
    <name type="scientific">Utricularia reniformis</name>
    <dbReference type="NCBI Taxonomy" id="192314"/>
    <lineage>
        <taxon>Eukaryota</taxon>
        <taxon>Viridiplantae</taxon>
        <taxon>Streptophyta</taxon>
        <taxon>Embryophyta</taxon>
        <taxon>Tracheophyta</taxon>
        <taxon>Spermatophyta</taxon>
        <taxon>Magnoliopsida</taxon>
        <taxon>eudicotyledons</taxon>
        <taxon>Gunneridae</taxon>
        <taxon>Pentapetalae</taxon>
        <taxon>asterids</taxon>
        <taxon>lamiids</taxon>
        <taxon>Lamiales</taxon>
        <taxon>Lentibulariaceae</taxon>
        <taxon>Utricularia</taxon>
    </lineage>
</organism>
<geneLocation type="mitochondrion" evidence="1"/>
<evidence type="ECO:0000313" key="1">
    <source>
        <dbReference type="EMBL" id="ART31181.1"/>
    </source>
</evidence>
<dbReference type="AlphaFoldDB" id="A0A1Y0B1B7"/>
<name>A0A1Y0B1B7_9LAMI</name>